<dbReference type="EMBL" id="JAEUXJ010000001">
    <property type="protein sequence ID" value="MBL6454362.1"/>
    <property type="molecule type" value="Genomic_DNA"/>
</dbReference>
<dbReference type="SMART" id="SM00822">
    <property type="entry name" value="PKS_KR"/>
    <property type="match status" value="1"/>
</dbReference>
<evidence type="ECO:0000313" key="6">
    <source>
        <dbReference type="EMBL" id="MBL6454362.1"/>
    </source>
</evidence>
<dbReference type="PANTHER" id="PTHR44196:SF1">
    <property type="entry name" value="DEHYDROGENASE_REDUCTASE SDR FAMILY MEMBER 7B"/>
    <property type="match status" value="1"/>
</dbReference>
<keyword evidence="4" id="KW-0732">Signal</keyword>
<dbReference type="Pfam" id="PF00106">
    <property type="entry name" value="adh_short"/>
    <property type="match status" value="1"/>
</dbReference>
<feature type="chain" id="PRO_5046464657" evidence="4">
    <location>
        <begin position="22"/>
        <end position="329"/>
    </location>
</feature>
<feature type="domain" description="Ketoreductase" evidence="5">
    <location>
        <begin position="32"/>
        <end position="224"/>
    </location>
</feature>
<feature type="signal peptide" evidence="4">
    <location>
        <begin position="1"/>
        <end position="21"/>
    </location>
</feature>
<organism evidence="6 7">
    <name type="scientific">Belnapia mucosa</name>
    <dbReference type="NCBI Taxonomy" id="2804532"/>
    <lineage>
        <taxon>Bacteria</taxon>
        <taxon>Pseudomonadati</taxon>
        <taxon>Pseudomonadota</taxon>
        <taxon>Alphaproteobacteria</taxon>
        <taxon>Acetobacterales</taxon>
        <taxon>Roseomonadaceae</taxon>
        <taxon>Belnapia</taxon>
    </lineage>
</organism>
<evidence type="ECO:0000256" key="4">
    <source>
        <dbReference type="SAM" id="SignalP"/>
    </source>
</evidence>
<evidence type="ECO:0000313" key="7">
    <source>
        <dbReference type="Proteomes" id="UP000606490"/>
    </source>
</evidence>
<evidence type="ECO:0000256" key="1">
    <source>
        <dbReference type="ARBA" id="ARBA00006484"/>
    </source>
</evidence>
<dbReference type="InterPro" id="IPR002347">
    <property type="entry name" value="SDR_fam"/>
</dbReference>
<dbReference type="PANTHER" id="PTHR44196">
    <property type="entry name" value="DEHYDROGENASE/REDUCTASE SDR FAMILY MEMBER 7B"/>
    <property type="match status" value="1"/>
</dbReference>
<protein>
    <submittedName>
        <fullName evidence="6">SDR family NAD(P)-dependent oxidoreductase</fullName>
    </submittedName>
</protein>
<comment type="similarity">
    <text evidence="1 3">Belongs to the short-chain dehydrogenases/reductases (SDR) family.</text>
</comment>
<evidence type="ECO:0000256" key="2">
    <source>
        <dbReference type="ARBA" id="ARBA00023002"/>
    </source>
</evidence>
<dbReference type="InterPro" id="IPR036291">
    <property type="entry name" value="NAD(P)-bd_dom_sf"/>
</dbReference>
<sequence length="329" mass="34476">MEPAALRPSILLALLCLGACAAQPGRPEIAGRSFVVTGASSGFGRGVALGLGAQGGHVVLAARRAQVLEEVAAQIRAAGGEALVVPTDVSRADQVEALAAAAIGRFGRIDAWVNNAGVAAIGRFEEIPVEDHDRVVDVNLKGVIHGSHAALRQFRRQGFGTLVNIASVEGRVPLAYHASYAATKHAIIGLGAALNQELRLARQNRIAVSTVLPWAVDTPFWQHTANYSGGTPRMVTMDGPEEVVRAIIRVSIHPQKELAVGWKANGAVLGHRIWPGLAEHIAGNVVHRVQIETAPPAPPTTGSLYAPVMEGTGVAGEARGRMAREDAAR</sequence>
<evidence type="ECO:0000256" key="3">
    <source>
        <dbReference type="RuleBase" id="RU000363"/>
    </source>
</evidence>
<dbReference type="Proteomes" id="UP000606490">
    <property type="component" value="Unassembled WGS sequence"/>
</dbReference>
<keyword evidence="7" id="KW-1185">Reference proteome</keyword>
<keyword evidence="2" id="KW-0560">Oxidoreductase</keyword>
<reference evidence="6 7" key="1">
    <citation type="submission" date="2021-01" db="EMBL/GenBank/DDBJ databases">
        <title>Belnapia mucosa sp. nov. and Belnapia arida sp. nov., isolated from the Tabernas Desert (Almeria, Spain).</title>
        <authorList>
            <person name="Molina-Menor E."/>
            <person name="Vidal-Verdu A."/>
            <person name="Calonge A."/>
            <person name="Satari L."/>
            <person name="Pereto Magraner J."/>
            <person name="Porcar Miralles M."/>
        </authorList>
    </citation>
    <scope>NUCLEOTIDE SEQUENCE [LARGE SCALE GENOMIC DNA]</scope>
    <source>
        <strain evidence="6 7">T6</strain>
    </source>
</reference>
<dbReference type="InterPro" id="IPR057326">
    <property type="entry name" value="KR_dom"/>
</dbReference>
<proteinExistence type="inferred from homology"/>
<accession>A0ABS1UYH5</accession>
<evidence type="ECO:0000259" key="5">
    <source>
        <dbReference type="SMART" id="SM00822"/>
    </source>
</evidence>
<dbReference type="PRINTS" id="PR00080">
    <property type="entry name" value="SDRFAMILY"/>
</dbReference>
<dbReference type="PRINTS" id="PR00081">
    <property type="entry name" value="GDHRDH"/>
</dbReference>
<gene>
    <name evidence="6" type="ORF">JMJ55_03435</name>
</gene>
<dbReference type="Gene3D" id="3.40.50.720">
    <property type="entry name" value="NAD(P)-binding Rossmann-like Domain"/>
    <property type="match status" value="1"/>
</dbReference>
<dbReference type="SUPFAM" id="SSF51735">
    <property type="entry name" value="NAD(P)-binding Rossmann-fold domains"/>
    <property type="match status" value="1"/>
</dbReference>
<name>A0ABS1UYH5_9PROT</name>
<comment type="caution">
    <text evidence="6">The sequence shown here is derived from an EMBL/GenBank/DDBJ whole genome shotgun (WGS) entry which is preliminary data.</text>
</comment>